<dbReference type="Proteomes" id="UP000002051">
    <property type="component" value="Chromosome 4"/>
</dbReference>
<keyword evidence="3" id="KW-1185">Reference proteome</keyword>
<evidence type="ECO:0000313" key="2">
    <source>
        <dbReference type="EnsemblPlants" id="AES87408"/>
    </source>
</evidence>
<sequence>MLSREHNSVGRTINFPLKTASHFSGIVEVFNYGELLYNSVVEHGINVVGVSDESPLNQKSLAPTSMTRSEVVFCTEKCGGENNDNERQQHQVEATT</sequence>
<dbReference type="EnsemblPlants" id="AES87408">
    <property type="protein sequence ID" value="AES87408"/>
    <property type="gene ID" value="MTR_4g026660"/>
</dbReference>
<protein>
    <submittedName>
        <fullName evidence="1 2">Uncharacterized protein</fullName>
    </submittedName>
</protein>
<dbReference type="EMBL" id="CM001220">
    <property type="protein sequence ID" value="AES87408.1"/>
    <property type="molecule type" value="Genomic_DNA"/>
</dbReference>
<evidence type="ECO:0000313" key="3">
    <source>
        <dbReference type="Proteomes" id="UP000002051"/>
    </source>
</evidence>
<dbReference type="PaxDb" id="3880-AES87408"/>
<reference evidence="1 3" key="2">
    <citation type="journal article" date="2014" name="BMC Genomics">
        <title>An improved genome release (version Mt4.0) for the model legume Medicago truncatula.</title>
        <authorList>
            <person name="Tang H."/>
            <person name="Krishnakumar V."/>
            <person name="Bidwell S."/>
            <person name="Rosen B."/>
            <person name="Chan A."/>
            <person name="Zhou S."/>
            <person name="Gentzbittel L."/>
            <person name="Childs K.L."/>
            <person name="Yandell M."/>
            <person name="Gundlach H."/>
            <person name="Mayer K.F."/>
            <person name="Schwartz D.C."/>
            <person name="Town C.D."/>
        </authorList>
    </citation>
    <scope>GENOME REANNOTATION</scope>
    <source>
        <strain evidence="2 3">cv. Jemalong A17</strain>
    </source>
</reference>
<organism evidence="1 3">
    <name type="scientific">Medicago truncatula</name>
    <name type="common">Barrel medic</name>
    <name type="synonym">Medicago tribuloides</name>
    <dbReference type="NCBI Taxonomy" id="3880"/>
    <lineage>
        <taxon>Eukaryota</taxon>
        <taxon>Viridiplantae</taxon>
        <taxon>Streptophyta</taxon>
        <taxon>Embryophyta</taxon>
        <taxon>Tracheophyta</taxon>
        <taxon>Spermatophyta</taxon>
        <taxon>Magnoliopsida</taxon>
        <taxon>eudicotyledons</taxon>
        <taxon>Gunneridae</taxon>
        <taxon>Pentapetalae</taxon>
        <taxon>rosids</taxon>
        <taxon>fabids</taxon>
        <taxon>Fabales</taxon>
        <taxon>Fabaceae</taxon>
        <taxon>Papilionoideae</taxon>
        <taxon>50 kb inversion clade</taxon>
        <taxon>NPAAA clade</taxon>
        <taxon>Hologalegina</taxon>
        <taxon>IRL clade</taxon>
        <taxon>Trifolieae</taxon>
        <taxon>Medicago</taxon>
    </lineage>
</organism>
<dbReference type="HOGENOM" id="CLU_2362892_0_0_1"/>
<dbReference type="AlphaFoldDB" id="G7JH05"/>
<proteinExistence type="predicted"/>
<name>G7JH05_MEDTR</name>
<accession>G7JH05</accession>
<evidence type="ECO:0000313" key="1">
    <source>
        <dbReference type="EMBL" id="AES87408.1"/>
    </source>
</evidence>
<gene>
    <name evidence="1" type="ordered locus">MTR_4g026660</name>
</gene>
<reference evidence="1 3" key="1">
    <citation type="journal article" date="2011" name="Nature">
        <title>The Medicago genome provides insight into the evolution of rhizobial symbioses.</title>
        <authorList>
            <person name="Young N.D."/>
            <person name="Debelle F."/>
            <person name="Oldroyd G.E."/>
            <person name="Geurts R."/>
            <person name="Cannon S.B."/>
            <person name="Udvardi M.K."/>
            <person name="Benedito V.A."/>
            <person name="Mayer K.F."/>
            <person name="Gouzy J."/>
            <person name="Schoof H."/>
            <person name="Van de Peer Y."/>
            <person name="Proost S."/>
            <person name="Cook D.R."/>
            <person name="Meyers B.C."/>
            <person name="Spannagl M."/>
            <person name="Cheung F."/>
            <person name="De Mita S."/>
            <person name="Krishnakumar V."/>
            <person name="Gundlach H."/>
            <person name="Zhou S."/>
            <person name="Mudge J."/>
            <person name="Bharti A.K."/>
            <person name="Murray J.D."/>
            <person name="Naoumkina M.A."/>
            <person name="Rosen B."/>
            <person name="Silverstein K.A."/>
            <person name="Tang H."/>
            <person name="Rombauts S."/>
            <person name="Zhao P.X."/>
            <person name="Zhou P."/>
            <person name="Barbe V."/>
            <person name="Bardou P."/>
            <person name="Bechner M."/>
            <person name="Bellec A."/>
            <person name="Berger A."/>
            <person name="Berges H."/>
            <person name="Bidwell S."/>
            <person name="Bisseling T."/>
            <person name="Choisne N."/>
            <person name="Couloux A."/>
            <person name="Denny R."/>
            <person name="Deshpande S."/>
            <person name="Dai X."/>
            <person name="Doyle J.J."/>
            <person name="Dudez A.M."/>
            <person name="Farmer A.D."/>
            <person name="Fouteau S."/>
            <person name="Franken C."/>
            <person name="Gibelin C."/>
            <person name="Gish J."/>
            <person name="Goldstein S."/>
            <person name="Gonzalez A.J."/>
            <person name="Green P.J."/>
            <person name="Hallab A."/>
            <person name="Hartog M."/>
            <person name="Hua A."/>
            <person name="Humphray S.J."/>
            <person name="Jeong D.H."/>
            <person name="Jing Y."/>
            <person name="Jocker A."/>
            <person name="Kenton S.M."/>
            <person name="Kim D.J."/>
            <person name="Klee K."/>
            <person name="Lai H."/>
            <person name="Lang C."/>
            <person name="Lin S."/>
            <person name="Macmil S.L."/>
            <person name="Magdelenat G."/>
            <person name="Matthews L."/>
            <person name="McCorrison J."/>
            <person name="Monaghan E.L."/>
            <person name="Mun J.H."/>
            <person name="Najar F.Z."/>
            <person name="Nicholson C."/>
            <person name="Noirot C."/>
            <person name="O'Bleness M."/>
            <person name="Paule C.R."/>
            <person name="Poulain J."/>
            <person name="Prion F."/>
            <person name="Qin B."/>
            <person name="Qu C."/>
            <person name="Retzel E.F."/>
            <person name="Riddle C."/>
            <person name="Sallet E."/>
            <person name="Samain S."/>
            <person name="Samson N."/>
            <person name="Sanders I."/>
            <person name="Saurat O."/>
            <person name="Scarpelli C."/>
            <person name="Schiex T."/>
            <person name="Segurens B."/>
            <person name="Severin A.J."/>
            <person name="Sherrier D.J."/>
            <person name="Shi R."/>
            <person name="Sims S."/>
            <person name="Singer S.R."/>
            <person name="Sinharoy S."/>
            <person name="Sterck L."/>
            <person name="Viollet A."/>
            <person name="Wang B.B."/>
            <person name="Wang K."/>
            <person name="Wang M."/>
            <person name="Wang X."/>
            <person name="Warfsmann J."/>
            <person name="Weissenbach J."/>
            <person name="White D.D."/>
            <person name="White J.D."/>
            <person name="Wiley G.B."/>
            <person name="Wincker P."/>
            <person name="Xing Y."/>
            <person name="Yang L."/>
            <person name="Yao Z."/>
            <person name="Ying F."/>
            <person name="Zhai J."/>
            <person name="Zhou L."/>
            <person name="Zuber A."/>
            <person name="Denarie J."/>
            <person name="Dixon R.A."/>
            <person name="May G.D."/>
            <person name="Schwartz D.C."/>
            <person name="Rogers J."/>
            <person name="Quetier F."/>
            <person name="Town C.D."/>
            <person name="Roe B.A."/>
        </authorList>
    </citation>
    <scope>NUCLEOTIDE SEQUENCE [LARGE SCALE GENOMIC DNA]</scope>
    <source>
        <strain evidence="1">A17</strain>
        <strain evidence="2 3">cv. Jemalong A17</strain>
    </source>
</reference>
<reference evidence="2" key="3">
    <citation type="submission" date="2015-04" db="UniProtKB">
        <authorList>
            <consortium name="EnsemblPlants"/>
        </authorList>
    </citation>
    <scope>IDENTIFICATION</scope>
    <source>
        <strain evidence="2">cv. Jemalong A17</strain>
    </source>
</reference>